<gene>
    <name evidence="2" type="ORF">EHE19_014915</name>
</gene>
<dbReference type="Proteomes" id="UP000306409">
    <property type="component" value="Chromosome"/>
</dbReference>
<reference evidence="2 3" key="1">
    <citation type="submission" date="2020-09" db="EMBL/GenBank/DDBJ databases">
        <title>Characterization and genome sequencing of Ruminiclostridium sp. nov. MA18.</title>
        <authorList>
            <person name="Rettenmaier R."/>
            <person name="Kowollik M.-L."/>
            <person name="Liebl W."/>
            <person name="Zverlov V."/>
        </authorList>
    </citation>
    <scope>NUCLEOTIDE SEQUENCE [LARGE SCALE GENOMIC DNA]</scope>
    <source>
        <strain evidence="2 3">MA18</strain>
    </source>
</reference>
<proteinExistence type="predicted"/>
<evidence type="ECO:0000259" key="1">
    <source>
        <dbReference type="Pfam" id="PF14399"/>
    </source>
</evidence>
<dbReference type="RefSeq" id="WP_137696902.1">
    <property type="nucleotide sequence ID" value="NZ_CP061336.1"/>
</dbReference>
<dbReference type="EMBL" id="CP061336">
    <property type="protein sequence ID" value="QNU66157.1"/>
    <property type="molecule type" value="Genomic_DNA"/>
</dbReference>
<name>A0A4U7JLM7_9FIRM</name>
<dbReference type="Pfam" id="PF14399">
    <property type="entry name" value="BtrH_N"/>
    <property type="match status" value="1"/>
</dbReference>
<feature type="domain" description="Butirosin biosynthesis protein H N-terminal" evidence="1">
    <location>
        <begin position="18"/>
        <end position="146"/>
    </location>
</feature>
<dbReference type="InterPro" id="IPR026935">
    <property type="entry name" value="BtrH_N"/>
</dbReference>
<accession>A0A4U7JLM7</accession>
<organism evidence="2 3">
    <name type="scientific">Ruminiclostridium herbifermentans</name>
    <dbReference type="NCBI Taxonomy" id="2488810"/>
    <lineage>
        <taxon>Bacteria</taxon>
        <taxon>Bacillati</taxon>
        <taxon>Bacillota</taxon>
        <taxon>Clostridia</taxon>
        <taxon>Eubacteriales</taxon>
        <taxon>Oscillospiraceae</taxon>
        <taxon>Ruminiclostridium</taxon>
    </lineage>
</organism>
<evidence type="ECO:0000313" key="2">
    <source>
        <dbReference type="EMBL" id="QNU66157.1"/>
    </source>
</evidence>
<dbReference type="AlphaFoldDB" id="A0A4U7JLM7"/>
<dbReference type="OrthoDB" id="2541760at2"/>
<protein>
    <recommendedName>
        <fullName evidence="1">Butirosin biosynthesis protein H N-terminal domain-containing protein</fullName>
    </recommendedName>
</protein>
<evidence type="ECO:0000313" key="3">
    <source>
        <dbReference type="Proteomes" id="UP000306409"/>
    </source>
</evidence>
<keyword evidence="3" id="KW-1185">Reference proteome</keyword>
<sequence>MKHIIPGLETRAKDGVFCLFSAIEDTLRYQKYDLSCVDIFMLCNGFNVEYQSDLNYVGYSGLDNVIENIAKENLFKVNMCYKLQDKDELFQKACNAVLDNHVVILFVGTENLNYSDAFREISDENRGHCILMYGIDSEEGMVYVADSYFKDSSGRMKEYQGPASIEDIRKSIFGFVWFDTDKASKLINKKMVLDITINNLRTFLEGVTTENKFFGNLAFKKYAFDLYKLENLDEDSFAKACIDINFNIKVRSAIVIIDNMISFIRNNEDFQIEGYDTILEELQILRREWEKVALNATKAGLTKRKRMIPAICEMANNTIQIQDKTFGSYLQYLEKIKIM</sequence>
<dbReference type="KEGG" id="rher:EHE19_014915"/>